<feature type="transmembrane region" description="Helical" evidence="7">
    <location>
        <begin position="58"/>
        <end position="78"/>
    </location>
</feature>
<feature type="domain" description="YetF C-terminal" evidence="8">
    <location>
        <begin position="81"/>
        <end position="215"/>
    </location>
</feature>
<evidence type="ECO:0000256" key="3">
    <source>
        <dbReference type="ARBA" id="ARBA00022475"/>
    </source>
</evidence>
<comment type="similarity">
    <text evidence="2">Belongs to the UPF0702 family.</text>
</comment>
<dbReference type="Pfam" id="PF20730">
    <property type="entry name" value="YetF_N"/>
    <property type="match status" value="1"/>
</dbReference>
<dbReference type="Pfam" id="PF04239">
    <property type="entry name" value="DUF421"/>
    <property type="match status" value="1"/>
</dbReference>
<evidence type="ECO:0000259" key="9">
    <source>
        <dbReference type="Pfam" id="PF20730"/>
    </source>
</evidence>
<dbReference type="PANTHER" id="PTHR34582:SF7">
    <property type="entry name" value="UPF0702 TRANSMEMBRANE PROTEIN YDFS"/>
    <property type="match status" value="1"/>
</dbReference>
<feature type="domain" description="YetF-like N-terminal transmembrane" evidence="9">
    <location>
        <begin position="6"/>
        <end position="78"/>
    </location>
</feature>
<comment type="caution">
    <text evidence="10">The sequence shown here is derived from an EMBL/GenBank/DDBJ whole genome shotgun (WGS) entry which is preliminary data.</text>
</comment>
<evidence type="ECO:0000313" key="10">
    <source>
        <dbReference type="EMBL" id="MRX72018.1"/>
    </source>
</evidence>
<organism evidence="10 11">
    <name type="scientific">Metabacillus lacus</name>
    <dbReference type="NCBI Taxonomy" id="1983721"/>
    <lineage>
        <taxon>Bacteria</taxon>
        <taxon>Bacillati</taxon>
        <taxon>Bacillota</taxon>
        <taxon>Bacilli</taxon>
        <taxon>Bacillales</taxon>
        <taxon>Bacillaceae</taxon>
        <taxon>Metabacillus</taxon>
    </lineage>
</organism>
<keyword evidence="3" id="KW-1003">Cell membrane</keyword>
<evidence type="ECO:0000256" key="7">
    <source>
        <dbReference type="SAM" id="Phobius"/>
    </source>
</evidence>
<dbReference type="OrthoDB" id="9778331at2"/>
<dbReference type="RefSeq" id="WP_154307159.1">
    <property type="nucleotide sequence ID" value="NZ_WKKI01000010.1"/>
</dbReference>
<proteinExistence type="inferred from homology"/>
<dbReference type="Proteomes" id="UP000448867">
    <property type="component" value="Unassembled WGS sequence"/>
</dbReference>
<evidence type="ECO:0000256" key="2">
    <source>
        <dbReference type="ARBA" id="ARBA00006448"/>
    </source>
</evidence>
<gene>
    <name evidence="10" type="ORF">GJU40_07515</name>
</gene>
<dbReference type="InterPro" id="IPR048454">
    <property type="entry name" value="YetF_N"/>
</dbReference>
<keyword evidence="5 7" id="KW-1133">Transmembrane helix</keyword>
<name>A0A7X2IY87_9BACI</name>
<dbReference type="GO" id="GO:0005886">
    <property type="term" value="C:plasma membrane"/>
    <property type="evidence" value="ECO:0007669"/>
    <property type="project" value="UniProtKB-SubCell"/>
</dbReference>
<dbReference type="InterPro" id="IPR023090">
    <property type="entry name" value="UPF0702_alpha/beta_dom_sf"/>
</dbReference>
<evidence type="ECO:0000256" key="6">
    <source>
        <dbReference type="ARBA" id="ARBA00023136"/>
    </source>
</evidence>
<evidence type="ECO:0000256" key="5">
    <source>
        <dbReference type="ARBA" id="ARBA00022989"/>
    </source>
</evidence>
<evidence type="ECO:0000313" key="11">
    <source>
        <dbReference type="Proteomes" id="UP000448867"/>
    </source>
</evidence>
<sequence length="232" mass="26211">MGIGELMIRQLVTFSTLFVLTRLMGRKEISQMTFFNFTSAIAIGSIAANISVNFNIPLVTGILALAGWALFTLIMGYIDIKSKKARKITTGEPIVVIKGGKIMENSLRSTRLDMDAFNSLLRQSGIFSLKDVQYAVFETSGYLSVLKKDRKQPVTKEDMNVKTQPSLYPASTEVISDGYINSKNLSRLNRDQQWLMQEMKNQGVQNLSEVFYAEIQQDGSLYIDHKDDRMRE</sequence>
<dbReference type="EMBL" id="WKKI01000010">
    <property type="protein sequence ID" value="MRX72018.1"/>
    <property type="molecule type" value="Genomic_DNA"/>
</dbReference>
<dbReference type="AlphaFoldDB" id="A0A7X2IY87"/>
<keyword evidence="11" id="KW-1185">Reference proteome</keyword>
<keyword evidence="6 7" id="KW-0472">Membrane</keyword>
<dbReference type="PANTHER" id="PTHR34582">
    <property type="entry name" value="UPF0702 TRANSMEMBRANE PROTEIN YCAP"/>
    <property type="match status" value="1"/>
</dbReference>
<dbReference type="InterPro" id="IPR007353">
    <property type="entry name" value="DUF421"/>
</dbReference>
<dbReference type="Gene3D" id="3.30.240.20">
    <property type="entry name" value="bsu07140 like domains"/>
    <property type="match status" value="2"/>
</dbReference>
<protein>
    <submittedName>
        <fullName evidence="10">DUF421 domain-containing protein</fullName>
    </submittedName>
</protein>
<evidence type="ECO:0000256" key="4">
    <source>
        <dbReference type="ARBA" id="ARBA00022692"/>
    </source>
</evidence>
<comment type="subcellular location">
    <subcellularLocation>
        <location evidence="1">Cell membrane</location>
        <topology evidence="1">Multi-pass membrane protein</topology>
    </subcellularLocation>
</comment>
<evidence type="ECO:0000259" key="8">
    <source>
        <dbReference type="Pfam" id="PF04239"/>
    </source>
</evidence>
<reference evidence="10 11" key="1">
    <citation type="submission" date="2019-11" db="EMBL/GenBank/DDBJ databases">
        <title>Bacillus lacus genome.</title>
        <authorList>
            <person name="Allen C.J."/>
            <person name="Newman J.D."/>
        </authorList>
    </citation>
    <scope>NUCLEOTIDE SEQUENCE [LARGE SCALE GENOMIC DNA]</scope>
    <source>
        <strain evidence="10 11">KCTC 33946</strain>
    </source>
</reference>
<evidence type="ECO:0000256" key="1">
    <source>
        <dbReference type="ARBA" id="ARBA00004651"/>
    </source>
</evidence>
<feature type="transmembrane region" description="Helical" evidence="7">
    <location>
        <begin position="32"/>
        <end position="52"/>
    </location>
</feature>
<accession>A0A7X2IY87</accession>
<keyword evidence="4 7" id="KW-0812">Transmembrane</keyword>